<dbReference type="NCBIfam" id="NF033591">
    <property type="entry name" value="transpos_IS4_2"/>
    <property type="match status" value="1"/>
</dbReference>
<dbReference type="Gene3D" id="3.90.350.10">
    <property type="entry name" value="Transposase Inhibitor Protein From Tn5, Chain A, domain 1"/>
    <property type="match status" value="1"/>
</dbReference>
<dbReference type="InterPro" id="IPR002559">
    <property type="entry name" value="Transposase_11"/>
</dbReference>
<name>A0A2L0F984_SORCE</name>
<proteinExistence type="predicted"/>
<dbReference type="Proteomes" id="UP000238348">
    <property type="component" value="Chromosome"/>
</dbReference>
<evidence type="ECO:0000313" key="4">
    <source>
        <dbReference type="EMBL" id="AUX48077.1"/>
    </source>
</evidence>
<dbReference type="RefSeq" id="WP_234023086.1">
    <property type="nucleotide sequence ID" value="NZ_CP012673.1"/>
</dbReference>
<dbReference type="PANTHER" id="PTHR35404:SF8">
    <property type="entry name" value="TRANSPOSASE OF TN10"/>
    <property type="match status" value="1"/>
</dbReference>
<dbReference type="GO" id="GO:0006313">
    <property type="term" value="P:DNA transposition"/>
    <property type="evidence" value="ECO:0007669"/>
    <property type="project" value="InterPro"/>
</dbReference>
<keyword evidence="2" id="KW-0812">Transmembrane</keyword>
<evidence type="ECO:0000313" key="5">
    <source>
        <dbReference type="Proteomes" id="UP000238348"/>
    </source>
</evidence>
<feature type="region of interest" description="Disordered" evidence="1">
    <location>
        <begin position="1"/>
        <end position="28"/>
    </location>
</feature>
<dbReference type="InterPro" id="IPR012337">
    <property type="entry name" value="RNaseH-like_sf"/>
</dbReference>
<gene>
    <name evidence="4" type="primary">isftu1</name>
    <name evidence="4" type="ORF">SOCE26_096050</name>
</gene>
<evidence type="ECO:0000256" key="1">
    <source>
        <dbReference type="SAM" id="MobiDB-lite"/>
    </source>
</evidence>
<reference evidence="4 5" key="1">
    <citation type="submission" date="2015-09" db="EMBL/GenBank/DDBJ databases">
        <title>Sorangium comparison.</title>
        <authorList>
            <person name="Zaburannyi N."/>
            <person name="Bunk B."/>
            <person name="Overmann J."/>
            <person name="Mueller R."/>
        </authorList>
    </citation>
    <scope>NUCLEOTIDE SEQUENCE [LARGE SCALE GENOMIC DNA]</scope>
    <source>
        <strain evidence="4 5">So ce26</strain>
    </source>
</reference>
<keyword evidence="2" id="KW-0472">Membrane</keyword>
<evidence type="ECO:0000256" key="2">
    <source>
        <dbReference type="SAM" id="Phobius"/>
    </source>
</evidence>
<dbReference type="GO" id="GO:0004803">
    <property type="term" value="F:transposase activity"/>
    <property type="evidence" value="ECO:0007669"/>
    <property type="project" value="InterPro"/>
</dbReference>
<dbReference type="EMBL" id="CP012673">
    <property type="protein sequence ID" value="AUX48077.1"/>
    <property type="molecule type" value="Genomic_DNA"/>
</dbReference>
<dbReference type="SUPFAM" id="SSF53098">
    <property type="entry name" value="Ribonuclease H-like"/>
    <property type="match status" value="1"/>
</dbReference>
<dbReference type="GO" id="GO:0003677">
    <property type="term" value="F:DNA binding"/>
    <property type="evidence" value="ECO:0007669"/>
    <property type="project" value="InterPro"/>
</dbReference>
<dbReference type="PANTHER" id="PTHR35404">
    <property type="entry name" value="TRANSPOSASE OF TN10"/>
    <property type="match status" value="1"/>
</dbReference>
<dbReference type="AlphaFoldDB" id="A0A2L0F984"/>
<organism evidence="4 5">
    <name type="scientific">Sorangium cellulosum</name>
    <name type="common">Polyangium cellulosum</name>
    <dbReference type="NCBI Taxonomy" id="56"/>
    <lineage>
        <taxon>Bacteria</taxon>
        <taxon>Pseudomonadati</taxon>
        <taxon>Myxococcota</taxon>
        <taxon>Polyangia</taxon>
        <taxon>Polyangiales</taxon>
        <taxon>Polyangiaceae</taxon>
        <taxon>Sorangium</taxon>
    </lineage>
</organism>
<keyword evidence="2" id="KW-1133">Transmembrane helix</keyword>
<evidence type="ECO:0000259" key="3">
    <source>
        <dbReference type="Pfam" id="PF01609"/>
    </source>
</evidence>
<feature type="domain" description="Transposase IS4-like" evidence="3">
    <location>
        <begin position="164"/>
        <end position="332"/>
    </location>
</feature>
<dbReference type="Pfam" id="PF01609">
    <property type="entry name" value="DDE_Tnp_1"/>
    <property type="match status" value="1"/>
</dbReference>
<accession>A0A2L0F984</accession>
<feature type="compositionally biased region" description="Polar residues" evidence="1">
    <location>
        <begin position="14"/>
        <end position="26"/>
    </location>
</feature>
<dbReference type="InterPro" id="IPR047658">
    <property type="entry name" value="IS4-like_transpos"/>
</dbReference>
<sequence length="406" mass="45687">MTTLAKNAHKPTAHDSTPAPSTQTSRPKVDPKYIQTFVENLFGDDLHAMRVLSLANGVVGVLHAAVLAIHAIGQAYAKVANIKPKNGVKQVDRLLSNPGIDVLHSLRSWVEFVIGVRKEIVIALDWTDFEKDDHTTLCAYLVTRHGRATPFAWKTVKKSALKGTQKDHEYELIEWLHGAIDETVEVVLLADRGFGDRKLYDFLAFIGWDFVIRFRGGIVVENAAGEARPADAWVPASRRATMLREVRVTGDRAKVAAVVLVHAPKMKEAWCLATTLSDRKAGDIVKLYSKRFTIEETFRDMKDNHFGMGLSATHIHNAGRRDRLLLLAAIAHALLTLLGAASEEAGLDRYLKVNTVKRRTHSLYRQGLYWYDCIPTLREDWLRPLMIAFERIVREHAVFREIFGII</sequence>
<feature type="transmembrane region" description="Helical" evidence="2">
    <location>
        <begin position="51"/>
        <end position="73"/>
    </location>
</feature>
<protein>
    <submittedName>
        <fullName evidence="4">Transposase</fullName>
    </submittedName>
</protein>